<sequence>MNPLDLRNNAPAQPQPQLRVRIFVDFWNFSLSLRRENNAFMVDWRPVGPLFTTEAAKLVDPNAQPVFEALHVYGSFDPNKPQDNRLKNWFTNTLDKMPGTHVALVERQQKRAYPKCPHCQTEVSQCASCGGDMRGTEEKGVDTRIVADMISLAWAKAYDVAVLVSSDRDFVPVAEFLQTKGIKVVHGAFPPKGIHLSQKCWANFSITNLMPQIERR</sequence>
<name>A0ABS1RLD6_9RHOB</name>
<keyword evidence="3" id="KW-1185">Reference proteome</keyword>
<proteinExistence type="predicted"/>
<dbReference type="EMBL" id="JAESIL010000096">
    <property type="protein sequence ID" value="MBL3579944.1"/>
    <property type="molecule type" value="Genomic_DNA"/>
</dbReference>
<evidence type="ECO:0000313" key="3">
    <source>
        <dbReference type="Proteomes" id="UP000635853"/>
    </source>
</evidence>
<evidence type="ECO:0000313" key="2">
    <source>
        <dbReference type="EMBL" id="MBL3579944.1"/>
    </source>
</evidence>
<dbReference type="RefSeq" id="WP_202241760.1">
    <property type="nucleotide sequence ID" value="NZ_JAESIL010000096.1"/>
</dbReference>
<gene>
    <name evidence="2" type="ORF">JMJ92_17555</name>
</gene>
<dbReference type="InterPro" id="IPR021139">
    <property type="entry name" value="NYN"/>
</dbReference>
<reference evidence="3" key="1">
    <citation type="submission" date="2021-01" db="EMBL/GenBank/DDBJ databases">
        <title>Draft genomes of Rhodovulum sulfidophilum.</title>
        <authorList>
            <person name="Guzman M.S."/>
        </authorList>
    </citation>
    <scope>NUCLEOTIDE SEQUENCE [LARGE SCALE GENOMIC DNA]</scope>
    <source>
        <strain evidence="3">AB19</strain>
    </source>
</reference>
<dbReference type="CDD" id="cd18722">
    <property type="entry name" value="PIN_NicB-like"/>
    <property type="match status" value="1"/>
</dbReference>
<dbReference type="Gene3D" id="3.40.50.1010">
    <property type="entry name" value="5'-nuclease"/>
    <property type="match status" value="1"/>
</dbReference>
<organism evidence="2 3">
    <name type="scientific">Rhodovulum visakhapatnamense</name>
    <dbReference type="NCBI Taxonomy" id="364297"/>
    <lineage>
        <taxon>Bacteria</taxon>
        <taxon>Pseudomonadati</taxon>
        <taxon>Pseudomonadota</taxon>
        <taxon>Alphaproteobacteria</taxon>
        <taxon>Rhodobacterales</taxon>
        <taxon>Paracoccaceae</taxon>
        <taxon>Rhodovulum</taxon>
    </lineage>
</organism>
<dbReference type="Proteomes" id="UP000635853">
    <property type="component" value="Unassembled WGS sequence"/>
</dbReference>
<accession>A0ABS1RLD6</accession>
<evidence type="ECO:0000259" key="1">
    <source>
        <dbReference type="Pfam" id="PF01936"/>
    </source>
</evidence>
<protein>
    <submittedName>
        <fullName evidence="2">NYN domain-containing protein</fullName>
    </submittedName>
</protein>
<dbReference type="Pfam" id="PF01936">
    <property type="entry name" value="NYN"/>
    <property type="match status" value="1"/>
</dbReference>
<comment type="caution">
    <text evidence="2">The sequence shown here is derived from an EMBL/GenBank/DDBJ whole genome shotgun (WGS) entry which is preliminary data.</text>
</comment>
<feature type="domain" description="NYN" evidence="1">
    <location>
        <begin position="19"/>
        <end position="189"/>
    </location>
</feature>